<organism evidence="2 3">
    <name type="scientific">Stieleria neptunia</name>
    <dbReference type="NCBI Taxonomy" id="2527979"/>
    <lineage>
        <taxon>Bacteria</taxon>
        <taxon>Pseudomonadati</taxon>
        <taxon>Planctomycetota</taxon>
        <taxon>Planctomycetia</taxon>
        <taxon>Pirellulales</taxon>
        <taxon>Pirellulaceae</taxon>
        <taxon>Stieleria</taxon>
    </lineage>
</organism>
<reference evidence="2 3" key="1">
    <citation type="submission" date="2019-03" db="EMBL/GenBank/DDBJ databases">
        <title>Deep-cultivation of Planctomycetes and their phenomic and genomic characterization uncovers novel biology.</title>
        <authorList>
            <person name="Wiegand S."/>
            <person name="Jogler M."/>
            <person name="Boedeker C."/>
            <person name="Pinto D."/>
            <person name="Vollmers J."/>
            <person name="Rivas-Marin E."/>
            <person name="Kohn T."/>
            <person name="Peeters S.H."/>
            <person name="Heuer A."/>
            <person name="Rast P."/>
            <person name="Oberbeckmann S."/>
            <person name="Bunk B."/>
            <person name="Jeske O."/>
            <person name="Meyerdierks A."/>
            <person name="Storesund J.E."/>
            <person name="Kallscheuer N."/>
            <person name="Luecker S."/>
            <person name="Lage O.M."/>
            <person name="Pohl T."/>
            <person name="Merkel B.J."/>
            <person name="Hornburger P."/>
            <person name="Mueller R.-W."/>
            <person name="Bruemmer F."/>
            <person name="Labrenz M."/>
            <person name="Spormann A.M."/>
            <person name="Op den Camp H."/>
            <person name="Overmann J."/>
            <person name="Amann R."/>
            <person name="Jetten M.S.M."/>
            <person name="Mascher T."/>
            <person name="Medema M.H."/>
            <person name="Devos D.P."/>
            <person name="Kaster A.-K."/>
            <person name="Ovreas L."/>
            <person name="Rohde M."/>
            <person name="Galperin M.Y."/>
            <person name="Jogler C."/>
        </authorList>
    </citation>
    <scope>NUCLEOTIDE SEQUENCE [LARGE SCALE GENOMIC DNA]</scope>
    <source>
        <strain evidence="2 3">Enr13</strain>
    </source>
</reference>
<dbReference type="RefSeq" id="WP_145391063.1">
    <property type="nucleotide sequence ID" value="NZ_CP037423.1"/>
</dbReference>
<dbReference type="InterPro" id="IPR012296">
    <property type="entry name" value="Nuclease_put_TT1808"/>
</dbReference>
<evidence type="ECO:0000313" key="2">
    <source>
        <dbReference type="EMBL" id="QDV46952.1"/>
    </source>
</evidence>
<dbReference type="Pfam" id="PF05685">
    <property type="entry name" value="Uma2"/>
    <property type="match status" value="1"/>
</dbReference>
<dbReference type="PANTHER" id="PTHR36558:SF1">
    <property type="entry name" value="RESTRICTION ENDONUCLEASE DOMAIN-CONTAINING PROTEIN-RELATED"/>
    <property type="match status" value="1"/>
</dbReference>
<evidence type="ECO:0000259" key="1">
    <source>
        <dbReference type="Pfam" id="PF05685"/>
    </source>
</evidence>
<dbReference type="InterPro" id="IPR008538">
    <property type="entry name" value="Uma2"/>
</dbReference>
<dbReference type="AlphaFoldDB" id="A0A518I1F5"/>
<evidence type="ECO:0000313" key="3">
    <source>
        <dbReference type="Proteomes" id="UP000319004"/>
    </source>
</evidence>
<dbReference type="Gene3D" id="3.90.1570.10">
    <property type="entry name" value="tt1808, chain A"/>
    <property type="match status" value="1"/>
</dbReference>
<dbReference type="CDD" id="cd06260">
    <property type="entry name" value="DUF820-like"/>
    <property type="match status" value="1"/>
</dbReference>
<dbReference type="PANTHER" id="PTHR36558">
    <property type="entry name" value="GLR1098 PROTEIN"/>
    <property type="match status" value="1"/>
</dbReference>
<dbReference type="Proteomes" id="UP000319004">
    <property type="component" value="Chromosome"/>
</dbReference>
<dbReference type="OrthoDB" id="291316at2"/>
<dbReference type="KEGG" id="snep:Enr13x_68610"/>
<dbReference type="InterPro" id="IPR011335">
    <property type="entry name" value="Restrct_endonuc-II-like"/>
</dbReference>
<accession>A0A518I1F5</accession>
<dbReference type="SUPFAM" id="SSF52980">
    <property type="entry name" value="Restriction endonuclease-like"/>
    <property type="match status" value="1"/>
</dbReference>
<protein>
    <recommendedName>
        <fullName evidence="1">Putative restriction endonuclease domain-containing protein</fullName>
    </recommendedName>
</protein>
<gene>
    <name evidence="2" type="ORF">Enr13x_68610</name>
</gene>
<proteinExistence type="predicted"/>
<dbReference type="EMBL" id="CP037423">
    <property type="protein sequence ID" value="QDV46952.1"/>
    <property type="molecule type" value="Genomic_DNA"/>
</dbReference>
<feature type="domain" description="Putative restriction endonuclease" evidence="1">
    <location>
        <begin position="13"/>
        <end position="156"/>
    </location>
</feature>
<sequence length="179" mass="19932">MSSAPRYRPAYTVEDYARWEGEWELWDGMPVSMSPSPFGRHSQLLVRIATQLELAVELSGCRAAVLAEIDWIISNDTVVRPDVSVVCGDAPVRHVEQPPALVAEVLSDATRSRDVGEKKDLYRDQGVRWYLVIDPEANSLSAWSLDAGGRFQSVPATESLAIDICGDCRLSLDLKRMLR</sequence>
<name>A0A518I1F5_9BACT</name>
<keyword evidence="3" id="KW-1185">Reference proteome</keyword>